<reference evidence="2 3" key="1">
    <citation type="submission" date="2024-02" db="EMBL/GenBank/DDBJ databases">
        <title>Discinaceae phylogenomics.</title>
        <authorList>
            <person name="Dirks A.C."/>
            <person name="James T.Y."/>
        </authorList>
    </citation>
    <scope>NUCLEOTIDE SEQUENCE [LARGE SCALE GENOMIC DNA]</scope>
    <source>
        <strain evidence="2 3">ACD0624</strain>
    </source>
</reference>
<dbReference type="SUPFAM" id="SSF55729">
    <property type="entry name" value="Acyl-CoA N-acyltransferases (Nat)"/>
    <property type="match status" value="1"/>
</dbReference>
<feature type="domain" description="N-acetyltransferase" evidence="1">
    <location>
        <begin position="79"/>
        <end position="223"/>
    </location>
</feature>
<dbReference type="Gene3D" id="3.40.630.30">
    <property type="match status" value="1"/>
</dbReference>
<evidence type="ECO:0000313" key="3">
    <source>
        <dbReference type="Proteomes" id="UP001447188"/>
    </source>
</evidence>
<evidence type="ECO:0000313" key="2">
    <source>
        <dbReference type="EMBL" id="KAL0633945.1"/>
    </source>
</evidence>
<name>A0ABR3GDG1_9PEZI</name>
<evidence type="ECO:0000259" key="1">
    <source>
        <dbReference type="PROSITE" id="PS51186"/>
    </source>
</evidence>
<dbReference type="EMBL" id="JBBBZM010000108">
    <property type="protein sequence ID" value="KAL0633945.1"/>
    <property type="molecule type" value="Genomic_DNA"/>
</dbReference>
<gene>
    <name evidence="2" type="ORF">Q9L58_007127</name>
</gene>
<dbReference type="InterPro" id="IPR016181">
    <property type="entry name" value="Acyl_CoA_acyltransferase"/>
</dbReference>
<keyword evidence="3" id="KW-1185">Reference proteome</keyword>
<dbReference type="Proteomes" id="UP001447188">
    <property type="component" value="Unassembled WGS sequence"/>
</dbReference>
<accession>A0ABR3GDG1</accession>
<dbReference type="PROSITE" id="PS51186">
    <property type="entry name" value="GNAT"/>
    <property type="match status" value="1"/>
</dbReference>
<sequence>MAPTPVKRAIVRSYNPSSDFDDVVEICKATAHPSINPVVDILPYIYAIPYVNLEPETAFVLDTGGPGSGPDGEQRVVGYIIGTANTQEFVERYRTEHLMSTDLPNEVSLENSPQSSEESQLRDIFLRILHEPEGMLHTKHPGFLEKYPAHLHIDILPSHQRQGYGGIMVSEFLKKLREKGVKGVHLGMRADNTLAGNFYKKHGFEVFADIKMDGTTWMVKGLKPTQAEDN</sequence>
<dbReference type="Pfam" id="PF00583">
    <property type="entry name" value="Acetyltransf_1"/>
    <property type="match status" value="1"/>
</dbReference>
<dbReference type="InterPro" id="IPR000182">
    <property type="entry name" value="GNAT_dom"/>
</dbReference>
<organism evidence="2 3">
    <name type="scientific">Discina gigas</name>
    <dbReference type="NCBI Taxonomy" id="1032678"/>
    <lineage>
        <taxon>Eukaryota</taxon>
        <taxon>Fungi</taxon>
        <taxon>Dikarya</taxon>
        <taxon>Ascomycota</taxon>
        <taxon>Pezizomycotina</taxon>
        <taxon>Pezizomycetes</taxon>
        <taxon>Pezizales</taxon>
        <taxon>Discinaceae</taxon>
        <taxon>Discina</taxon>
    </lineage>
</organism>
<dbReference type="CDD" id="cd04301">
    <property type="entry name" value="NAT_SF"/>
    <property type="match status" value="1"/>
</dbReference>
<protein>
    <recommendedName>
        <fullName evidence="1">N-acetyltransferase domain-containing protein</fullName>
    </recommendedName>
</protein>
<proteinExistence type="predicted"/>
<comment type="caution">
    <text evidence="2">The sequence shown here is derived from an EMBL/GenBank/DDBJ whole genome shotgun (WGS) entry which is preliminary data.</text>
</comment>